<dbReference type="Gene3D" id="3.30.360.10">
    <property type="entry name" value="Dihydrodipicolinate Reductase, domain 2"/>
    <property type="match status" value="1"/>
</dbReference>
<dbReference type="InterPro" id="IPR036291">
    <property type="entry name" value="NAD(P)-bd_dom_sf"/>
</dbReference>
<dbReference type="EMBL" id="CP070608">
    <property type="protein sequence ID" value="QSE96812.1"/>
    <property type="molecule type" value="Genomic_DNA"/>
</dbReference>
<proteinExistence type="predicted"/>
<dbReference type="PANTHER" id="PTHR43377:SF1">
    <property type="entry name" value="BILIVERDIN REDUCTASE A"/>
    <property type="match status" value="1"/>
</dbReference>
<dbReference type="RefSeq" id="WP_205721326.1">
    <property type="nucleotide sequence ID" value="NZ_CP070608.1"/>
</dbReference>
<dbReference type="PANTHER" id="PTHR43377">
    <property type="entry name" value="BILIVERDIN REDUCTASE A"/>
    <property type="match status" value="1"/>
</dbReference>
<keyword evidence="3" id="KW-1185">Reference proteome</keyword>
<evidence type="ECO:0000259" key="1">
    <source>
        <dbReference type="Pfam" id="PF01408"/>
    </source>
</evidence>
<protein>
    <submittedName>
        <fullName evidence="2">Gfo/Idh/MocA family oxidoreductase</fullName>
    </submittedName>
</protein>
<evidence type="ECO:0000313" key="2">
    <source>
        <dbReference type="EMBL" id="QSE96812.1"/>
    </source>
</evidence>
<dbReference type="InterPro" id="IPR051450">
    <property type="entry name" value="Gfo/Idh/MocA_Oxidoreductases"/>
</dbReference>
<gene>
    <name evidence="2" type="ORF">JR347_14595</name>
</gene>
<evidence type="ECO:0000313" key="3">
    <source>
        <dbReference type="Proteomes" id="UP000662783"/>
    </source>
</evidence>
<feature type="domain" description="Gfo/Idh/MocA-like oxidoreductase N-terminal" evidence="1">
    <location>
        <begin position="5"/>
        <end position="124"/>
    </location>
</feature>
<dbReference type="InterPro" id="IPR000683">
    <property type="entry name" value="Gfo/Idh/MocA-like_OxRdtase_N"/>
</dbReference>
<dbReference type="SUPFAM" id="SSF51735">
    <property type="entry name" value="NAD(P)-binding Rossmann-fold domains"/>
    <property type="match status" value="1"/>
</dbReference>
<reference evidence="2" key="1">
    <citation type="submission" date="2021-02" db="EMBL/GenBank/DDBJ databases">
        <title>Fulvivirga sp. S481 isolated from sea water.</title>
        <authorList>
            <person name="Bae S.S."/>
            <person name="Baek K."/>
        </authorList>
    </citation>
    <scope>NUCLEOTIDE SEQUENCE</scope>
    <source>
        <strain evidence="2">S481</strain>
    </source>
</reference>
<dbReference type="Pfam" id="PF01408">
    <property type="entry name" value="GFO_IDH_MocA"/>
    <property type="match status" value="1"/>
</dbReference>
<name>A0A974WGR6_9BACT</name>
<dbReference type="GO" id="GO:0000166">
    <property type="term" value="F:nucleotide binding"/>
    <property type="evidence" value="ECO:0007669"/>
    <property type="project" value="InterPro"/>
</dbReference>
<dbReference type="KEGG" id="fuv:JR347_14595"/>
<sequence>MSNHIEVLIVGAGTIAGEYVKVIEALGYHAIVVGRGLTRVKKLQQAYPNTKVVAGGLSNWLITNKPPKMAIISTPIDHLLDATVLLIKAGVKNILVEKPLTYSVDEAITLNEQATNAGANIYVAFNRRNYVSVIKAKQLIKEDGGVSSFRFDFTEAIFRIDPKNYSSQTTELWGIANSSHVIDTAFYLGGKPSIIDCRQHGNAIEWHPSGSIFTGLGTTEEGIPFTYHADWGCPGKWNIEILTSKRKLLFSPMEQLHQQLAGGFKTELVELDYTNDMNFKPGFYQQTKNLIEGKEAGMQLKELGEELTILNKIFNY</sequence>
<dbReference type="Gene3D" id="3.40.50.720">
    <property type="entry name" value="NAD(P)-binding Rossmann-like Domain"/>
    <property type="match status" value="1"/>
</dbReference>
<accession>A0A974WGR6</accession>
<dbReference type="AlphaFoldDB" id="A0A974WGR6"/>
<organism evidence="2 3">
    <name type="scientific">Fulvivirga lutea</name>
    <dbReference type="NCBI Taxonomy" id="2810512"/>
    <lineage>
        <taxon>Bacteria</taxon>
        <taxon>Pseudomonadati</taxon>
        <taxon>Bacteroidota</taxon>
        <taxon>Cytophagia</taxon>
        <taxon>Cytophagales</taxon>
        <taxon>Fulvivirgaceae</taxon>
        <taxon>Fulvivirga</taxon>
    </lineage>
</organism>
<dbReference type="Proteomes" id="UP000662783">
    <property type="component" value="Chromosome"/>
</dbReference>